<dbReference type="InterPro" id="IPR004770">
    <property type="entry name" value="Na/H_antiport_NhaC"/>
</dbReference>
<feature type="transmembrane region" description="Helical" evidence="9">
    <location>
        <begin position="234"/>
        <end position="253"/>
    </location>
</feature>
<name>A0A1F5ADB1_9BACT</name>
<evidence type="ECO:0000256" key="8">
    <source>
        <dbReference type="ARBA" id="ARBA00038435"/>
    </source>
</evidence>
<feature type="transmembrane region" description="Helical" evidence="9">
    <location>
        <begin position="138"/>
        <end position="163"/>
    </location>
</feature>
<keyword evidence="3" id="KW-0050">Antiport</keyword>
<evidence type="ECO:0000256" key="9">
    <source>
        <dbReference type="SAM" id="Phobius"/>
    </source>
</evidence>
<dbReference type="GO" id="GO:0015297">
    <property type="term" value="F:antiporter activity"/>
    <property type="evidence" value="ECO:0007669"/>
    <property type="project" value="UniProtKB-KW"/>
</dbReference>
<gene>
    <name evidence="11" type="ORF">A2V47_03465</name>
</gene>
<dbReference type="InterPro" id="IPR052180">
    <property type="entry name" value="NhaC_Na-H+_Antiporter"/>
</dbReference>
<organism evidence="11 12">
    <name type="scientific">Candidatus Sediminicultor quintus</name>
    <dbReference type="NCBI Taxonomy" id="1797291"/>
    <lineage>
        <taxon>Bacteria</taxon>
        <taxon>Pseudomonadati</taxon>
        <taxon>Atribacterota</taxon>
        <taxon>Candidatus Phoenicimicrobiia</taxon>
        <taxon>Candidatus Pheonicimicrobiales</taxon>
        <taxon>Candidatus Phoenicimicrobiaceae</taxon>
        <taxon>Candidatus Sediminicultor</taxon>
    </lineage>
</organism>
<keyword evidence="5 9" id="KW-0812">Transmembrane</keyword>
<evidence type="ECO:0000256" key="2">
    <source>
        <dbReference type="ARBA" id="ARBA00022448"/>
    </source>
</evidence>
<feature type="transmembrane region" description="Helical" evidence="9">
    <location>
        <begin position="12"/>
        <end position="30"/>
    </location>
</feature>
<evidence type="ECO:0000256" key="7">
    <source>
        <dbReference type="ARBA" id="ARBA00023136"/>
    </source>
</evidence>
<dbReference type="PANTHER" id="PTHR33451">
    <property type="entry name" value="MALATE-2H(+)/NA(+)-LACTATE ANTIPORTER"/>
    <property type="match status" value="1"/>
</dbReference>
<evidence type="ECO:0000256" key="6">
    <source>
        <dbReference type="ARBA" id="ARBA00022989"/>
    </source>
</evidence>
<keyword evidence="2" id="KW-0813">Transport</keyword>
<evidence type="ECO:0000313" key="12">
    <source>
        <dbReference type="Proteomes" id="UP000177701"/>
    </source>
</evidence>
<dbReference type="InterPro" id="IPR018461">
    <property type="entry name" value="Na/H_Antiport_NhaC-like_C"/>
</dbReference>
<comment type="similarity">
    <text evidence="8">Belongs to the NhaC Na(+)/H(+) (TC 2.A.35) antiporter family.</text>
</comment>
<dbReference type="Pfam" id="PF03553">
    <property type="entry name" value="Na_H_antiporter"/>
    <property type="match status" value="1"/>
</dbReference>
<comment type="caution">
    <text evidence="11">The sequence shown here is derived from an EMBL/GenBank/DDBJ whole genome shotgun (WGS) entry which is preliminary data.</text>
</comment>
<feature type="transmembrane region" description="Helical" evidence="9">
    <location>
        <begin position="75"/>
        <end position="102"/>
    </location>
</feature>
<dbReference type="EMBL" id="MEYH01000032">
    <property type="protein sequence ID" value="OGD16492.1"/>
    <property type="molecule type" value="Genomic_DNA"/>
</dbReference>
<proteinExistence type="inferred from homology"/>
<keyword evidence="7 9" id="KW-0472">Membrane</keyword>
<dbReference type="Proteomes" id="UP000177701">
    <property type="component" value="Unassembled WGS sequence"/>
</dbReference>
<evidence type="ECO:0000259" key="10">
    <source>
        <dbReference type="Pfam" id="PF03553"/>
    </source>
</evidence>
<feature type="transmembrane region" description="Helical" evidence="9">
    <location>
        <begin position="260"/>
        <end position="279"/>
    </location>
</feature>
<dbReference type="PANTHER" id="PTHR33451:SF3">
    <property type="entry name" value="MALATE-2H(+)_NA(+)-LACTATE ANTIPORTER"/>
    <property type="match status" value="1"/>
</dbReference>
<evidence type="ECO:0000256" key="4">
    <source>
        <dbReference type="ARBA" id="ARBA00022475"/>
    </source>
</evidence>
<evidence type="ECO:0000256" key="1">
    <source>
        <dbReference type="ARBA" id="ARBA00004651"/>
    </source>
</evidence>
<protein>
    <submittedName>
        <fullName evidence="11">Na+/H+ antiporter NhaC</fullName>
    </submittedName>
</protein>
<keyword evidence="4" id="KW-1003">Cell membrane</keyword>
<evidence type="ECO:0000313" key="11">
    <source>
        <dbReference type="EMBL" id="OGD16492.1"/>
    </source>
</evidence>
<comment type="subcellular location">
    <subcellularLocation>
        <location evidence="1">Cell membrane</location>
        <topology evidence="1">Multi-pass membrane protein</topology>
    </subcellularLocation>
</comment>
<feature type="domain" description="Na+/H+ antiporter NhaC-like C-terminal" evidence="10">
    <location>
        <begin position="160"/>
        <end position="453"/>
    </location>
</feature>
<feature type="transmembrane region" description="Helical" evidence="9">
    <location>
        <begin position="359"/>
        <end position="382"/>
    </location>
</feature>
<dbReference type="AlphaFoldDB" id="A0A1F5ADB1"/>
<dbReference type="NCBIfam" id="TIGR00931">
    <property type="entry name" value="antiport_nhaC"/>
    <property type="match status" value="1"/>
</dbReference>
<dbReference type="STRING" id="1797291.A2V47_03465"/>
<feature type="transmembrane region" description="Helical" evidence="9">
    <location>
        <begin position="109"/>
        <end position="132"/>
    </location>
</feature>
<evidence type="ECO:0000256" key="5">
    <source>
        <dbReference type="ARBA" id="ARBA00022692"/>
    </source>
</evidence>
<reference evidence="11 12" key="1">
    <citation type="journal article" date="2016" name="Nat. Commun.">
        <title>Thousands of microbial genomes shed light on interconnected biogeochemical processes in an aquifer system.</title>
        <authorList>
            <person name="Anantharaman K."/>
            <person name="Brown C.T."/>
            <person name="Hug L.A."/>
            <person name="Sharon I."/>
            <person name="Castelle C.J."/>
            <person name="Probst A.J."/>
            <person name="Thomas B.C."/>
            <person name="Singh A."/>
            <person name="Wilkins M.J."/>
            <person name="Karaoz U."/>
            <person name="Brodie E.L."/>
            <person name="Williams K.H."/>
            <person name="Hubbard S.S."/>
            <person name="Banfield J.F."/>
        </authorList>
    </citation>
    <scope>NUCLEOTIDE SEQUENCE [LARGE SCALE GENOMIC DNA]</scope>
</reference>
<accession>A0A1F5ADB1</accession>
<sequence length="482" mass="51732">MESKLKIPSIGLASLVLAIIVLFIAIGMIIFKADIRILIFICWLIVLPFAIKIGYSSKEIANFAYDMIRTAMTPIMIILSVGAMIGSWIASGTVPTFIYAGLKIISPQYFLVTTLLLCSISSLITGTSWGTIGTSGLAMMIIGNSMGIPSGITAGAIVCGAYFGDKMSPISDTTVFAPAVSGGKLLNHIKHMLWTTTPSYIITAILFLIIGFKYSTSNFDYSQINQVSAEMAKSFNLGIIPLIPAVIVIYLLVKNAQPYSSILFGSVVGAIVAILYQGVSVNKALSFLYSGYVSTSGLPFIDTLLTRGGITRTYSTVGLIIFAIGLGGILNGTGIFAAILNSISNKIQSVKTLVISTMLVSYITNILGASSTFSATITGTLMQPLFRSMRMRPENLSRIIEDAGTLGGPIIPWNTASLFPASVLGVSPYAFIPYCFLCYINPIISLIYGITGFTMTELDEGEVYGETDKYILTFKKHKNKVT</sequence>
<evidence type="ECO:0000256" key="3">
    <source>
        <dbReference type="ARBA" id="ARBA00022449"/>
    </source>
</evidence>
<keyword evidence="6 9" id="KW-1133">Transmembrane helix</keyword>
<feature type="transmembrane region" description="Helical" evidence="9">
    <location>
        <begin position="37"/>
        <end position="55"/>
    </location>
</feature>
<feature type="transmembrane region" description="Helical" evidence="9">
    <location>
        <begin position="317"/>
        <end position="339"/>
    </location>
</feature>
<feature type="transmembrane region" description="Helical" evidence="9">
    <location>
        <begin position="285"/>
        <end position="305"/>
    </location>
</feature>
<dbReference type="GO" id="GO:0005886">
    <property type="term" value="C:plasma membrane"/>
    <property type="evidence" value="ECO:0007669"/>
    <property type="project" value="UniProtKB-SubCell"/>
</dbReference>
<feature type="transmembrane region" description="Helical" evidence="9">
    <location>
        <begin position="193"/>
        <end position="214"/>
    </location>
</feature>